<protein>
    <submittedName>
        <fullName evidence="2">Uncharacterized protein</fullName>
    </submittedName>
</protein>
<dbReference type="AlphaFoldDB" id="R0JA79"/>
<dbReference type="EMBL" id="KB745334">
    <property type="protein sequence ID" value="EOA93851.1"/>
    <property type="molecule type" value="Genomic_DNA"/>
</dbReference>
<evidence type="ECO:0000313" key="3">
    <source>
        <dbReference type="Proteomes" id="UP000296049"/>
    </source>
</evidence>
<sequence>MSKKKKQITTSSSRKLKLKGWKKPISSLSGFWFVFKEKEQEPGTEVICSVRGRATGIAGHCTTFMWPRILYLSGDVAEPFSLQHSPVKHSAPSLSSLEGLVQASTDLEPREKPLPQLSCVLCINGKACRSRRFPSSLSPYTAHLRLQAAAVPFLACPLPGDRAPTSRATGHVATAEPHGCVDGAQGTGIRVSFPWLAVVTKATKSGLGSSLAPAKASVETWPQHGDLSPPQELHRDARAQRSRGSWPDRFRNLDACCRKQADVLVKCSPDPPALQKCI</sequence>
<gene>
    <name evidence="2" type="ORF">Anapl_15615</name>
</gene>
<keyword evidence="3" id="KW-1185">Reference proteome</keyword>
<proteinExistence type="predicted"/>
<name>R0JA79_ANAPL</name>
<reference evidence="3" key="1">
    <citation type="journal article" date="2013" name="Nat. Genet.">
        <title>The duck genome and transcriptome provide insight into an avian influenza virus reservoir species.</title>
        <authorList>
            <person name="Huang Y."/>
            <person name="Li Y."/>
            <person name="Burt D.W."/>
            <person name="Chen H."/>
            <person name="Zhang Y."/>
            <person name="Qian W."/>
            <person name="Kim H."/>
            <person name="Gan S."/>
            <person name="Zhao Y."/>
            <person name="Li J."/>
            <person name="Yi K."/>
            <person name="Feng H."/>
            <person name="Zhu P."/>
            <person name="Li B."/>
            <person name="Liu Q."/>
            <person name="Fairley S."/>
            <person name="Magor K.E."/>
            <person name="Du Z."/>
            <person name="Hu X."/>
            <person name="Goodman L."/>
            <person name="Tafer H."/>
            <person name="Vignal A."/>
            <person name="Lee T."/>
            <person name="Kim K.W."/>
            <person name="Sheng Z."/>
            <person name="An Y."/>
            <person name="Searle S."/>
            <person name="Herrero J."/>
            <person name="Groenen M.A."/>
            <person name="Crooijmans R.P."/>
            <person name="Faraut T."/>
            <person name="Cai Q."/>
            <person name="Webster R.G."/>
            <person name="Aldridge J.R."/>
            <person name="Warren W.C."/>
            <person name="Bartschat S."/>
            <person name="Kehr S."/>
            <person name="Marz M."/>
            <person name="Stadler P.F."/>
            <person name="Smith J."/>
            <person name="Kraus R.H."/>
            <person name="Zhao Y."/>
            <person name="Ren L."/>
            <person name="Fei J."/>
            <person name="Morisson M."/>
            <person name="Kaiser P."/>
            <person name="Griffin D.K."/>
            <person name="Rao M."/>
            <person name="Pitel F."/>
            <person name="Wang J."/>
            <person name="Li N."/>
        </authorList>
    </citation>
    <scope>NUCLEOTIDE SEQUENCE [LARGE SCALE GENOMIC DNA]</scope>
</reference>
<evidence type="ECO:0000313" key="2">
    <source>
        <dbReference type="EMBL" id="EOA93851.1"/>
    </source>
</evidence>
<organism evidence="2 3">
    <name type="scientific">Anas platyrhynchos</name>
    <name type="common">Mallard</name>
    <name type="synonym">Anas boschas</name>
    <dbReference type="NCBI Taxonomy" id="8839"/>
    <lineage>
        <taxon>Eukaryota</taxon>
        <taxon>Metazoa</taxon>
        <taxon>Chordata</taxon>
        <taxon>Craniata</taxon>
        <taxon>Vertebrata</taxon>
        <taxon>Euteleostomi</taxon>
        <taxon>Archelosauria</taxon>
        <taxon>Archosauria</taxon>
        <taxon>Dinosauria</taxon>
        <taxon>Saurischia</taxon>
        <taxon>Theropoda</taxon>
        <taxon>Coelurosauria</taxon>
        <taxon>Aves</taxon>
        <taxon>Neognathae</taxon>
        <taxon>Galloanserae</taxon>
        <taxon>Anseriformes</taxon>
        <taxon>Anatidae</taxon>
        <taxon>Anatinae</taxon>
        <taxon>Anas</taxon>
    </lineage>
</organism>
<feature type="region of interest" description="Disordered" evidence="1">
    <location>
        <begin position="218"/>
        <end position="246"/>
    </location>
</feature>
<evidence type="ECO:0000256" key="1">
    <source>
        <dbReference type="SAM" id="MobiDB-lite"/>
    </source>
</evidence>
<accession>R0JA79</accession>
<dbReference type="Proteomes" id="UP000296049">
    <property type="component" value="Unassembled WGS sequence"/>
</dbReference>